<evidence type="ECO:0000256" key="2">
    <source>
        <dbReference type="ARBA" id="ARBA00010581"/>
    </source>
</evidence>
<dbReference type="OMA" id="MEHRDAP"/>
<evidence type="ECO:0000313" key="12">
    <source>
        <dbReference type="EMBL" id="EFJ04645.1"/>
    </source>
</evidence>
<feature type="compositionally biased region" description="Pro residues" evidence="10">
    <location>
        <begin position="69"/>
        <end position="82"/>
    </location>
</feature>
<dbReference type="eggNOG" id="KOG4664">
    <property type="taxonomic scope" value="Eukaryota"/>
</dbReference>
<dbReference type="InterPro" id="IPR000298">
    <property type="entry name" value="Cyt_c_oxidase-like_su3"/>
</dbReference>
<dbReference type="Proteomes" id="UP000001514">
    <property type="component" value="Unassembled WGS sequence"/>
</dbReference>
<evidence type="ECO:0000256" key="8">
    <source>
        <dbReference type="ARBA" id="ARBA00023136"/>
    </source>
</evidence>
<dbReference type="OrthoDB" id="564124at2759"/>
<dbReference type="KEGG" id="smo:SELMODRAFT_6020"/>
<evidence type="ECO:0000259" key="11">
    <source>
        <dbReference type="PROSITE" id="PS50253"/>
    </source>
</evidence>
<dbReference type="GO" id="GO:0006123">
    <property type="term" value="P:mitochondrial electron transport, cytochrome c to oxygen"/>
    <property type="evidence" value="ECO:0000318"/>
    <property type="project" value="GO_Central"/>
</dbReference>
<evidence type="ECO:0000256" key="5">
    <source>
        <dbReference type="ARBA" id="ARBA00022692"/>
    </source>
</evidence>
<dbReference type="EMBL" id="GL377777">
    <property type="protein sequence ID" value="EFJ04645.1"/>
    <property type="molecule type" value="Genomic_DNA"/>
</dbReference>
<dbReference type="GO" id="GO:0005739">
    <property type="term" value="C:mitochondrion"/>
    <property type="evidence" value="ECO:0000318"/>
    <property type="project" value="GO_Central"/>
</dbReference>
<comment type="similarity">
    <text evidence="2 9">Belongs to the cytochrome c oxidase subunit 3 family.</text>
</comment>
<proteinExistence type="inferred from homology"/>
<dbReference type="STRING" id="88036.D8TFC0"/>
<dbReference type="AlphaFoldDB" id="D8TFC0"/>
<evidence type="ECO:0000256" key="7">
    <source>
        <dbReference type="ARBA" id="ARBA00022989"/>
    </source>
</evidence>
<feature type="non-terminal residue" evidence="12">
    <location>
        <position position="1"/>
    </location>
</feature>
<dbReference type="PANTHER" id="PTHR11403">
    <property type="entry name" value="CYTOCHROME C OXIDASE SUBUNIT III"/>
    <property type="match status" value="1"/>
</dbReference>
<evidence type="ECO:0000256" key="4">
    <source>
        <dbReference type="ARBA" id="ARBA00015944"/>
    </source>
</evidence>
<evidence type="ECO:0000256" key="1">
    <source>
        <dbReference type="ARBA" id="ARBA00004141"/>
    </source>
</evidence>
<comment type="subcellular location">
    <subcellularLocation>
        <location evidence="1">Membrane</location>
        <topology evidence="1">Multi-pass membrane protein</topology>
    </subcellularLocation>
</comment>
<protein>
    <recommendedName>
        <fullName evidence="4 9">Cytochrome c oxidase subunit 3</fullName>
    </recommendedName>
</protein>
<dbReference type="Gene3D" id="1.20.120.80">
    <property type="entry name" value="Cytochrome c oxidase, subunit III, four-helix bundle"/>
    <property type="match status" value="1"/>
</dbReference>
<organism evidence="13">
    <name type="scientific">Selaginella moellendorffii</name>
    <name type="common">Spikemoss</name>
    <dbReference type="NCBI Taxonomy" id="88036"/>
    <lineage>
        <taxon>Eukaryota</taxon>
        <taxon>Viridiplantae</taxon>
        <taxon>Streptophyta</taxon>
        <taxon>Embryophyta</taxon>
        <taxon>Tracheophyta</taxon>
        <taxon>Lycopodiopsida</taxon>
        <taxon>Selaginellales</taxon>
        <taxon>Selaginellaceae</taxon>
        <taxon>Selaginella</taxon>
    </lineage>
</organism>
<feature type="non-terminal residue" evidence="12">
    <location>
        <position position="154"/>
    </location>
</feature>
<feature type="region of interest" description="Disordered" evidence="10">
    <location>
        <begin position="119"/>
        <end position="154"/>
    </location>
</feature>
<keyword evidence="7" id="KW-1133">Transmembrane helix</keyword>
<evidence type="ECO:0000256" key="6">
    <source>
        <dbReference type="ARBA" id="ARBA00022967"/>
    </source>
</evidence>
<dbReference type="GO" id="GO:0004129">
    <property type="term" value="F:cytochrome-c oxidase activity"/>
    <property type="evidence" value="ECO:0007669"/>
    <property type="project" value="InterPro"/>
</dbReference>
<dbReference type="Pfam" id="PF00510">
    <property type="entry name" value="COX3"/>
    <property type="match status" value="1"/>
</dbReference>
<feature type="region of interest" description="Disordered" evidence="10">
    <location>
        <begin position="45"/>
        <end position="86"/>
    </location>
</feature>
<dbReference type="HOGENOM" id="CLU_1708895_0_0_1"/>
<evidence type="ECO:0000256" key="9">
    <source>
        <dbReference type="RuleBase" id="RU003375"/>
    </source>
</evidence>
<keyword evidence="13" id="KW-1185">Reference proteome</keyword>
<dbReference type="SUPFAM" id="SSF81452">
    <property type="entry name" value="Cytochrome c oxidase subunit III-like"/>
    <property type="match status" value="1"/>
</dbReference>
<dbReference type="InterPro" id="IPR013833">
    <property type="entry name" value="Cyt_c_oxidase_su3_a-hlx"/>
</dbReference>
<dbReference type="InterPro" id="IPR035973">
    <property type="entry name" value="Cyt_c_oxidase_su3-like_sf"/>
</dbReference>
<evidence type="ECO:0000256" key="10">
    <source>
        <dbReference type="SAM" id="MobiDB-lite"/>
    </source>
</evidence>
<keyword evidence="6" id="KW-1278">Translocase</keyword>
<gene>
    <name evidence="12" type="ORF">SELMODRAFT_6020</name>
</gene>
<comment type="function">
    <text evidence="9">Component of the cytochrome c oxidase, the last enzyme in the mitochondrial electron transport chain which drives oxidative phosphorylation. The respiratory chain contains 3 multisubunit complexes succinate dehydrogenase (complex II, CII), ubiquinol-cytochrome c oxidoreductase (cytochrome b-c1 complex, complex III, CIII) and cytochrome c oxidase (complex IV, CIV), that cooperate to transfer electrons derived from NADH and succinate to molecular oxygen, creating an electrochemical gradient over the inner membrane that drives transmembrane transport and the ATP synthase. Cytochrome c oxidase is the component of the respiratory chain that catalyzes the reduction of oxygen to water. Electrons originating from reduced cytochrome c in the intermembrane space (IMS) are transferred via the dinuclear copper A center (CU(A)) of subunit 2 and heme A of subunit 1 to the active site in subunit 1, a binuclear center (BNC) formed by heme A3 and copper B (CU(B)). The BNC reduces molecular oxygen to 2 water molecules using 4 electrons from cytochrome c in the IMS and 4 protons from the mitochondrial matrix.</text>
</comment>
<dbReference type="InParanoid" id="D8TFC0"/>
<reference evidence="12 13" key="1">
    <citation type="journal article" date="2011" name="Science">
        <title>The Selaginella genome identifies genetic changes associated with the evolution of vascular plants.</title>
        <authorList>
            <person name="Banks J.A."/>
            <person name="Nishiyama T."/>
            <person name="Hasebe M."/>
            <person name="Bowman J.L."/>
            <person name="Gribskov M."/>
            <person name="dePamphilis C."/>
            <person name="Albert V.A."/>
            <person name="Aono N."/>
            <person name="Aoyama T."/>
            <person name="Ambrose B.A."/>
            <person name="Ashton N.W."/>
            <person name="Axtell M.J."/>
            <person name="Barker E."/>
            <person name="Barker M.S."/>
            <person name="Bennetzen J.L."/>
            <person name="Bonawitz N.D."/>
            <person name="Chapple C."/>
            <person name="Cheng C."/>
            <person name="Correa L.G."/>
            <person name="Dacre M."/>
            <person name="DeBarry J."/>
            <person name="Dreyer I."/>
            <person name="Elias M."/>
            <person name="Engstrom E.M."/>
            <person name="Estelle M."/>
            <person name="Feng L."/>
            <person name="Finet C."/>
            <person name="Floyd S.K."/>
            <person name="Frommer W.B."/>
            <person name="Fujita T."/>
            <person name="Gramzow L."/>
            <person name="Gutensohn M."/>
            <person name="Harholt J."/>
            <person name="Hattori M."/>
            <person name="Heyl A."/>
            <person name="Hirai T."/>
            <person name="Hiwatashi Y."/>
            <person name="Ishikawa M."/>
            <person name="Iwata M."/>
            <person name="Karol K.G."/>
            <person name="Koehler B."/>
            <person name="Kolukisaoglu U."/>
            <person name="Kubo M."/>
            <person name="Kurata T."/>
            <person name="Lalonde S."/>
            <person name="Li K."/>
            <person name="Li Y."/>
            <person name="Litt A."/>
            <person name="Lyons E."/>
            <person name="Manning G."/>
            <person name="Maruyama T."/>
            <person name="Michael T.P."/>
            <person name="Mikami K."/>
            <person name="Miyazaki S."/>
            <person name="Morinaga S."/>
            <person name="Murata T."/>
            <person name="Mueller-Roeber B."/>
            <person name="Nelson D.R."/>
            <person name="Obara M."/>
            <person name="Oguri Y."/>
            <person name="Olmstead R.G."/>
            <person name="Onodera N."/>
            <person name="Petersen B.L."/>
            <person name="Pils B."/>
            <person name="Prigge M."/>
            <person name="Rensing S.A."/>
            <person name="Riano-Pachon D.M."/>
            <person name="Roberts A.W."/>
            <person name="Sato Y."/>
            <person name="Scheller H.V."/>
            <person name="Schulz B."/>
            <person name="Schulz C."/>
            <person name="Shakirov E.V."/>
            <person name="Shibagaki N."/>
            <person name="Shinohara N."/>
            <person name="Shippen D.E."/>
            <person name="Soerensen I."/>
            <person name="Sotooka R."/>
            <person name="Sugimoto N."/>
            <person name="Sugita M."/>
            <person name="Sumikawa N."/>
            <person name="Tanurdzic M."/>
            <person name="Theissen G."/>
            <person name="Ulvskov P."/>
            <person name="Wakazuki S."/>
            <person name="Weng J.K."/>
            <person name="Willats W.W."/>
            <person name="Wipf D."/>
            <person name="Wolf P.G."/>
            <person name="Yang L."/>
            <person name="Zimmer A.D."/>
            <person name="Zhu Q."/>
            <person name="Mitros T."/>
            <person name="Hellsten U."/>
            <person name="Loque D."/>
            <person name="Otillar R."/>
            <person name="Salamov A."/>
            <person name="Schmutz J."/>
            <person name="Shapiro H."/>
            <person name="Lindquist E."/>
            <person name="Lucas S."/>
            <person name="Rokhsar D."/>
            <person name="Grigoriev I.V."/>
        </authorList>
    </citation>
    <scope>NUCLEOTIDE SEQUENCE [LARGE SCALE GENOMIC DNA]</scope>
</reference>
<dbReference type="PROSITE" id="PS50253">
    <property type="entry name" value="COX3"/>
    <property type="match status" value="1"/>
</dbReference>
<comment type="subunit">
    <text evidence="3">Component of the cytochrome c oxidase (complex IV, CIV), a multisubunit enzyme composed of a catalytic core of 3 subunits and several supernumerary subunits. The complex exists as a monomer or a dimer and forms supercomplexes (SCs) in the inner mitochondrial membrane with ubiquinol-cytochrome c oxidoreductase (cytochrome b-c1 complex, complex III, CIII).</text>
</comment>
<feature type="domain" description="Heme-copper oxidase subunit III family profile" evidence="11">
    <location>
        <begin position="1"/>
        <end position="154"/>
    </location>
</feature>
<dbReference type="GO" id="GO:0016020">
    <property type="term" value="C:membrane"/>
    <property type="evidence" value="ECO:0007669"/>
    <property type="project" value="UniProtKB-SubCell"/>
</dbReference>
<dbReference type="InterPro" id="IPR024791">
    <property type="entry name" value="Cyt_c/ubiquinol_Oxase_su3"/>
</dbReference>
<keyword evidence="8" id="KW-0472">Membrane</keyword>
<dbReference type="Gramene" id="EFJ04645">
    <property type="protein sequence ID" value="EFJ04645"/>
    <property type="gene ID" value="SELMODRAFT_6020"/>
</dbReference>
<keyword evidence="5 9" id="KW-0812">Transmembrane</keyword>
<feature type="compositionally biased region" description="Low complexity" evidence="10">
    <location>
        <begin position="142"/>
        <end position="154"/>
    </location>
</feature>
<evidence type="ECO:0000256" key="3">
    <source>
        <dbReference type="ARBA" id="ARBA00011164"/>
    </source>
</evidence>
<dbReference type="FunCoup" id="D8TFC0">
    <property type="interactions" value="140"/>
</dbReference>
<sequence>RDVIREPTHAGLHSACVHQGHRYGLLTPTAPEVTSPIAPPWASLHSAPGPAVESGAIRPPHGLMVPDPRGIPPPNTPIPPGPGASVTRAHHALFAGSEEAAVNAPAATIRPAPLPALPQAMEHRDAPPTTSDGTHGPTLPVATGSHGAHATTGT</sequence>
<keyword evidence="9" id="KW-0496">Mitochondrion</keyword>
<name>D8TFC0_SELML</name>
<evidence type="ECO:0000313" key="13">
    <source>
        <dbReference type="Proteomes" id="UP000001514"/>
    </source>
</evidence>
<dbReference type="PANTHER" id="PTHR11403:SF7">
    <property type="entry name" value="CYTOCHROME C OXIDASE SUBUNIT 3"/>
    <property type="match status" value="1"/>
</dbReference>
<accession>D8TFC0</accession>